<evidence type="ECO:0000259" key="11">
    <source>
        <dbReference type="PROSITE" id="PS50893"/>
    </source>
</evidence>
<feature type="region of interest" description="Disordered" evidence="9">
    <location>
        <begin position="15"/>
        <end position="46"/>
    </location>
</feature>
<comment type="subcellular location">
    <subcellularLocation>
        <location evidence="1">Membrane</location>
        <topology evidence="1">Multi-pass membrane protein</topology>
    </subcellularLocation>
</comment>
<organism evidence="12">
    <name type="scientific">Phaeomonas parva</name>
    <dbReference type="NCBI Taxonomy" id="124430"/>
    <lineage>
        <taxon>Eukaryota</taxon>
        <taxon>Sar</taxon>
        <taxon>Stramenopiles</taxon>
        <taxon>Ochrophyta</taxon>
        <taxon>Pinguiophyceae</taxon>
        <taxon>Pinguiochrysidales</taxon>
        <taxon>Pinguiochrysidaceae</taxon>
        <taxon>Phaeomonas</taxon>
    </lineage>
</organism>
<reference evidence="12" key="1">
    <citation type="submission" date="2021-01" db="EMBL/GenBank/DDBJ databases">
        <authorList>
            <person name="Corre E."/>
            <person name="Pelletier E."/>
            <person name="Niang G."/>
            <person name="Scheremetjew M."/>
            <person name="Finn R."/>
            <person name="Kale V."/>
            <person name="Holt S."/>
            <person name="Cochrane G."/>
            <person name="Meng A."/>
            <person name="Brown T."/>
            <person name="Cohen L."/>
        </authorList>
    </citation>
    <scope>NUCLEOTIDE SEQUENCE</scope>
    <source>
        <strain evidence="12">CCMP2877</strain>
    </source>
</reference>
<dbReference type="Gene3D" id="3.40.50.300">
    <property type="entry name" value="P-loop containing nucleotide triphosphate hydrolases"/>
    <property type="match status" value="1"/>
</dbReference>
<keyword evidence="5" id="KW-0547">Nucleotide-binding</keyword>
<accession>A0A7S1TTZ8</accession>
<dbReference type="InterPro" id="IPR052215">
    <property type="entry name" value="Plant_ABCG"/>
</dbReference>
<evidence type="ECO:0000256" key="7">
    <source>
        <dbReference type="ARBA" id="ARBA00022989"/>
    </source>
</evidence>
<feature type="transmembrane region" description="Helical" evidence="10">
    <location>
        <begin position="544"/>
        <end position="563"/>
    </location>
</feature>
<evidence type="ECO:0000256" key="10">
    <source>
        <dbReference type="SAM" id="Phobius"/>
    </source>
</evidence>
<proteinExistence type="inferred from homology"/>
<dbReference type="PROSITE" id="PS00211">
    <property type="entry name" value="ABC_TRANSPORTER_1"/>
    <property type="match status" value="1"/>
</dbReference>
<evidence type="ECO:0000313" key="12">
    <source>
        <dbReference type="EMBL" id="CAD9246536.1"/>
    </source>
</evidence>
<dbReference type="Pfam" id="PF00005">
    <property type="entry name" value="ABC_tran"/>
    <property type="match status" value="1"/>
</dbReference>
<feature type="transmembrane region" description="Helical" evidence="10">
    <location>
        <begin position="569"/>
        <end position="592"/>
    </location>
</feature>
<dbReference type="PANTHER" id="PTHR48042">
    <property type="entry name" value="ABC TRANSPORTER G FAMILY MEMBER 11"/>
    <property type="match status" value="1"/>
</dbReference>
<keyword evidence="3" id="KW-0813">Transport</keyword>
<dbReference type="GO" id="GO:0140359">
    <property type="term" value="F:ABC-type transporter activity"/>
    <property type="evidence" value="ECO:0007669"/>
    <property type="project" value="InterPro"/>
</dbReference>
<evidence type="ECO:0000256" key="6">
    <source>
        <dbReference type="ARBA" id="ARBA00022840"/>
    </source>
</evidence>
<feature type="transmembrane region" description="Helical" evidence="10">
    <location>
        <begin position="467"/>
        <end position="489"/>
    </location>
</feature>
<evidence type="ECO:0000256" key="2">
    <source>
        <dbReference type="ARBA" id="ARBA00005814"/>
    </source>
</evidence>
<feature type="transmembrane region" description="Helical" evidence="10">
    <location>
        <begin position="599"/>
        <end position="617"/>
    </location>
</feature>
<evidence type="ECO:0000256" key="1">
    <source>
        <dbReference type="ARBA" id="ARBA00004141"/>
    </source>
</evidence>
<feature type="domain" description="ABC transporter" evidence="11">
    <location>
        <begin position="87"/>
        <end position="334"/>
    </location>
</feature>
<evidence type="ECO:0000256" key="3">
    <source>
        <dbReference type="ARBA" id="ARBA00022448"/>
    </source>
</evidence>
<keyword evidence="8 10" id="KW-0472">Membrane</keyword>
<evidence type="ECO:0000256" key="4">
    <source>
        <dbReference type="ARBA" id="ARBA00022692"/>
    </source>
</evidence>
<dbReference type="InterPro" id="IPR043926">
    <property type="entry name" value="ABCG_dom"/>
</dbReference>
<feature type="transmembrane region" description="Helical" evidence="10">
    <location>
        <begin position="509"/>
        <end position="532"/>
    </location>
</feature>
<dbReference type="SMART" id="SM00382">
    <property type="entry name" value="AAA"/>
    <property type="match status" value="1"/>
</dbReference>
<protein>
    <recommendedName>
        <fullName evidence="11">ABC transporter domain-containing protein</fullName>
    </recommendedName>
</protein>
<dbReference type="Pfam" id="PF19055">
    <property type="entry name" value="ABC2_membrane_7"/>
    <property type="match status" value="1"/>
</dbReference>
<keyword evidence="4 10" id="KW-0812">Transmembrane</keyword>
<dbReference type="AlphaFoldDB" id="A0A7S1TTZ8"/>
<evidence type="ECO:0000256" key="5">
    <source>
        <dbReference type="ARBA" id="ARBA00022741"/>
    </source>
</evidence>
<dbReference type="EMBL" id="HBGJ01007788">
    <property type="protein sequence ID" value="CAD9246536.1"/>
    <property type="molecule type" value="Transcribed_RNA"/>
</dbReference>
<dbReference type="SUPFAM" id="SSF52540">
    <property type="entry name" value="P-loop containing nucleoside triphosphate hydrolases"/>
    <property type="match status" value="1"/>
</dbReference>
<dbReference type="InterPro" id="IPR003593">
    <property type="entry name" value="AAA+_ATPase"/>
</dbReference>
<dbReference type="InterPro" id="IPR013525">
    <property type="entry name" value="ABC2_TM"/>
</dbReference>
<gene>
    <name evidence="12" type="ORF">PPAR1163_LOCUS4888</name>
</gene>
<evidence type="ECO:0000256" key="8">
    <source>
        <dbReference type="ARBA" id="ARBA00023136"/>
    </source>
</evidence>
<name>A0A7S1TTZ8_9STRA</name>
<feature type="transmembrane region" description="Helical" evidence="10">
    <location>
        <begin position="649"/>
        <end position="671"/>
    </location>
</feature>
<dbReference type="PANTHER" id="PTHR48042:SF11">
    <property type="entry name" value="ABC TRANSPORTER G FAMILY MEMBER 11"/>
    <property type="match status" value="1"/>
</dbReference>
<sequence>MRYATMASGRGSVAPIALPWDSCGENEKNGSNGRYGSNGSNDSKERKIASPLPAIAPEPCLLTQDSIEDKEVIPSEDQITLSWHDLSLVIDVKKKKGGGEGGPATTKALIDNVSGVIKPGEMVAIMGPSGSGKTTLLDVLARRAAFGTQSGRVLANGAELSIESCRRNVSYVAQEDTLMGVFTVRETLMYSALFTLPTTLSRAEREARVEVVMRSCGLVDAADVIVGNLFRKGLSGGQKRRLSMAVEIIRKPSVILLDEPTSGLDAMSAMGIVRELHMFCSVGHTVAMTIHQPSSQLWELFDKCLLLTRGRCAYFGGVHKAIEHFYAIGRPVPQYTNPADHYIHLINDDFRRSVSDEDAQSIKSMVAQVVLAYPGSDADKARARELAAVDERGADGIDALSPSAKPTRNGVLHEFLVLCRRNLQNNARNPGIYYVRLVMYAMLCLMLGLVFVGVGDRNKHEDIQSRVNLLWYTSSFLIFMSVAVLPFFIEDRAVFLREKDNGWYGVGPYVTANAVTALPGIFLIALLSSAALIPLAGMQGFGKFLFILFLGLCSSEAMMTLIAVPVPHYVIGIAIGAGMFGFFMLCQGVLLVLDDIPAYFIWGYYIALHTYVFRAMLLNEVNEDDEYDSLIWPTGESLLKYFGFEDNDYWEDCAVVIGYGLLFHIIVYIVLSREKASKK</sequence>
<comment type="similarity">
    <text evidence="2">Belongs to the ABC transporter superfamily. ABCG family. Eye pigment precursor importer (TC 3.A.1.204) subfamily.</text>
</comment>
<dbReference type="Pfam" id="PF01061">
    <property type="entry name" value="ABC2_membrane"/>
    <property type="match status" value="1"/>
</dbReference>
<dbReference type="InterPro" id="IPR027417">
    <property type="entry name" value="P-loop_NTPase"/>
</dbReference>
<dbReference type="GO" id="GO:0005524">
    <property type="term" value="F:ATP binding"/>
    <property type="evidence" value="ECO:0007669"/>
    <property type="project" value="UniProtKB-KW"/>
</dbReference>
<dbReference type="GO" id="GO:0016020">
    <property type="term" value="C:membrane"/>
    <property type="evidence" value="ECO:0007669"/>
    <property type="project" value="UniProtKB-SubCell"/>
</dbReference>
<dbReference type="PROSITE" id="PS50893">
    <property type="entry name" value="ABC_TRANSPORTER_2"/>
    <property type="match status" value="1"/>
</dbReference>
<keyword evidence="6" id="KW-0067">ATP-binding</keyword>
<dbReference type="InterPro" id="IPR017871">
    <property type="entry name" value="ABC_transporter-like_CS"/>
</dbReference>
<keyword evidence="7 10" id="KW-1133">Transmembrane helix</keyword>
<evidence type="ECO:0000256" key="9">
    <source>
        <dbReference type="SAM" id="MobiDB-lite"/>
    </source>
</evidence>
<dbReference type="GO" id="GO:0016887">
    <property type="term" value="F:ATP hydrolysis activity"/>
    <property type="evidence" value="ECO:0007669"/>
    <property type="project" value="InterPro"/>
</dbReference>
<dbReference type="InterPro" id="IPR003439">
    <property type="entry name" value="ABC_transporter-like_ATP-bd"/>
</dbReference>
<feature type="transmembrane region" description="Helical" evidence="10">
    <location>
        <begin position="433"/>
        <end position="455"/>
    </location>
</feature>
<feature type="compositionally biased region" description="Low complexity" evidence="9">
    <location>
        <begin position="29"/>
        <end position="41"/>
    </location>
</feature>